<dbReference type="PRINTS" id="PR00154">
    <property type="entry name" value="AMPBINDING"/>
</dbReference>
<dbReference type="InterPro" id="IPR020845">
    <property type="entry name" value="AMP-binding_CS"/>
</dbReference>
<dbReference type="InterPro" id="IPR020459">
    <property type="entry name" value="AMP-binding"/>
</dbReference>
<dbReference type="FunFam" id="3.40.50.980:FF:000002">
    <property type="entry name" value="Enterobactin synthetase component F"/>
    <property type="match status" value="1"/>
</dbReference>
<dbReference type="Gene3D" id="3.30.300.30">
    <property type="match status" value="1"/>
</dbReference>
<dbReference type="Pfam" id="PF00668">
    <property type="entry name" value="Condensation"/>
    <property type="match status" value="2"/>
</dbReference>
<reference evidence="5 7" key="1">
    <citation type="submission" date="2022-07" db="EMBL/GenBank/DDBJ databases">
        <authorList>
            <person name="Criscuolo A."/>
        </authorList>
    </citation>
    <scope>NUCLEOTIDE SEQUENCE</scope>
    <source>
        <strain evidence="7">CIP 111951</strain>
        <strain evidence="5">CIP111854</strain>
        <strain evidence="4">CIP111951</strain>
    </source>
</reference>
<dbReference type="GO" id="GO:0005737">
    <property type="term" value="C:cytoplasm"/>
    <property type="evidence" value="ECO:0007669"/>
    <property type="project" value="TreeGrafter"/>
</dbReference>
<dbReference type="GO" id="GO:0043041">
    <property type="term" value="P:amino acid activation for nonribosomal peptide biosynthetic process"/>
    <property type="evidence" value="ECO:0007669"/>
    <property type="project" value="TreeGrafter"/>
</dbReference>
<proteinExistence type="predicted"/>
<dbReference type="GO" id="GO:0044550">
    <property type="term" value="P:secondary metabolite biosynthetic process"/>
    <property type="evidence" value="ECO:0007669"/>
    <property type="project" value="TreeGrafter"/>
</dbReference>
<dbReference type="InterPro" id="IPR025110">
    <property type="entry name" value="AMP-bd_C"/>
</dbReference>
<dbReference type="InterPro" id="IPR023213">
    <property type="entry name" value="CAT-like_dom_sf"/>
</dbReference>
<dbReference type="InterPro" id="IPR042099">
    <property type="entry name" value="ANL_N_sf"/>
</dbReference>
<dbReference type="NCBIfam" id="TIGR01733">
    <property type="entry name" value="AA-adenyl-dom"/>
    <property type="match status" value="1"/>
</dbReference>
<dbReference type="EMBL" id="CAMAPD010000001">
    <property type="protein sequence ID" value="CAH9050273.1"/>
    <property type="molecule type" value="Genomic_DNA"/>
</dbReference>
<dbReference type="CDD" id="cd19531">
    <property type="entry name" value="LCL_NRPS-like"/>
    <property type="match status" value="1"/>
</dbReference>
<dbReference type="InterPro" id="IPR036736">
    <property type="entry name" value="ACP-like_sf"/>
</dbReference>
<dbReference type="SUPFAM" id="SSF52777">
    <property type="entry name" value="CoA-dependent acyltransferases"/>
    <property type="match status" value="4"/>
</dbReference>
<dbReference type="Pfam" id="PF13193">
    <property type="entry name" value="AMP-binding_C"/>
    <property type="match status" value="1"/>
</dbReference>
<evidence type="ECO:0000313" key="5">
    <source>
        <dbReference type="EMBL" id="CAH9052394.1"/>
    </source>
</evidence>
<dbReference type="SUPFAM" id="SSF56801">
    <property type="entry name" value="Acetyl-CoA synthetase-like"/>
    <property type="match status" value="1"/>
</dbReference>
<organism evidence="5 6">
    <name type="scientific">Pseudoalteromonas holothuriae</name>
    <dbReference type="NCBI Taxonomy" id="2963714"/>
    <lineage>
        <taxon>Bacteria</taxon>
        <taxon>Pseudomonadati</taxon>
        <taxon>Pseudomonadota</taxon>
        <taxon>Gammaproteobacteria</taxon>
        <taxon>Alteromonadales</taxon>
        <taxon>Pseudoalteromonadaceae</taxon>
        <taxon>Pseudoalteromonas</taxon>
    </lineage>
</organism>
<dbReference type="SUPFAM" id="SSF47336">
    <property type="entry name" value="ACP-like"/>
    <property type="match status" value="1"/>
</dbReference>
<comment type="cofactor">
    <cofactor evidence="1">
        <name>pantetheine 4'-phosphate</name>
        <dbReference type="ChEBI" id="CHEBI:47942"/>
    </cofactor>
</comment>
<evidence type="ECO:0000313" key="6">
    <source>
        <dbReference type="Proteomes" id="UP001152467"/>
    </source>
</evidence>
<dbReference type="Pfam" id="PF00501">
    <property type="entry name" value="AMP-binding"/>
    <property type="match status" value="1"/>
</dbReference>
<evidence type="ECO:0000313" key="7">
    <source>
        <dbReference type="Proteomes" id="UP001152485"/>
    </source>
</evidence>
<dbReference type="InterPro" id="IPR000873">
    <property type="entry name" value="AMP-dep_synth/lig_dom"/>
</dbReference>
<dbReference type="RefSeq" id="WP_261591365.1">
    <property type="nucleotide sequence ID" value="NZ_CAMAPC010000003.1"/>
</dbReference>
<dbReference type="Gene3D" id="3.30.559.10">
    <property type="entry name" value="Chloramphenicol acetyltransferase-like domain"/>
    <property type="match status" value="2"/>
</dbReference>
<name>A0A9W4QTD4_9GAMM</name>
<dbReference type="Proteomes" id="UP001152467">
    <property type="component" value="Unassembled WGS sequence"/>
</dbReference>
<gene>
    <name evidence="5" type="primary">lgrD_3</name>
    <name evidence="4" type="synonym">lgrD_2</name>
    <name evidence="5" type="ORF">PSECIP111854_00961</name>
    <name evidence="4" type="ORF">PSECIP111951_00158</name>
</gene>
<dbReference type="PROSITE" id="PS00455">
    <property type="entry name" value="AMP_BINDING"/>
    <property type="match status" value="1"/>
</dbReference>
<keyword evidence="2" id="KW-0596">Phosphopantetheine</keyword>
<sequence>MKKQIKPFKLEKQNIESFYPLSPMQHVMVSKSLQAHGEGLYHIQVGYEIKGELDKNAFQNAWLDVIKRHDTLRTCFSRFDSAKPMQVVCKEIPLPWVEFDLTDNANPEHAYENWLAEDRSLGFDIERPGLMRLLLFVMSAGNYRFVWSHHHAISDGWSVPIVINDVLQAYQARVQKHVPGFAPTVSFKAMINWLAQQDVVESEQYWQHYLSGLEGITELKHYGYQRDISSDKSKQAQHRDFYLSHKLTAQSEQFAQRCGVTTNVLYSAVFGLLLTRYTARDDVIYGNVTSGRNVDIAFVENMVGPCVNTVPVRYQYQHTDTVMQWLQKCFTEQGIRNKHDFVSLLKISKLLPSDKAGELFNCLYVFENYPKTTELNQVSENGATKNAVNFTPLASEEANSFPFSFIVAPGEETQVRISSSRDKFGMDFIEQFFGDFIHLLTQVIVSEQQQLSLIGLSDEQSLSSELQASEQQFTHLAQACEHWANVAAQKVALVTPQQSITYGQLHTYSTYFAEHLLHLGVNRGDKVAIYLSEGYEQVITMLAVLKLGACYVPIDVNSPTARSQYIAKDANVACVVASKKPAWWTDPKSFLPFTLEPAEKIATLPAVSGEDIAYVIYTSGTTGKPKGVMITQQQVIRLFSATEHGFTFTDRDKWLLLHSFAFDFSVWEIWGAWLYGAQLYIPPTGVERDFERLFDYLYENEITVLNQTPSAFYQLAQVATDRDQQLDKLHSIIFGGEKLSPALLRGWAARYPLEQVALVNMYGITEITVHGTYYKLTSQDLILGDSCIGLPLADLTILVLDQSGNAVPRGCAGEIWVLGAGVSQGYLNREALTSQKFTTLLGMPAYRSGDLGYVNEQGRLVYIGRADKQIQLRGYRIELGEVEQALHSIDGVEQAAVIVAGQDDNSTLIAFVVDAHNRATDHFVSQLRALLPAYMLPGRIHLLDALPRTMNGKVNTQSLKQLDEDVLNAASASDILTPRENEIALIWSQLLGRPVSSKHANFFELGGHSLMATQFVFAYKKAYKAELPAQLVFEYPVLEELAKQIECMADIQEQLIPTVNRASLVPLSYSQQRLWFLSQLEGGEASYNLPLAMEIRGPLMLDALKLALKDLVVRHTILRTKFVNNAGHPAQTILENVNLPIAYFDVAHWSEQQLQDTLNSECRRAFSFNDDLLIRATIYEQNPQQHILMLVLHHIITDGWSNGILQRDLISLYRVRATTETLVLPDLPIQYIDFAAWQRGKKQDFTEQLKYWQQKLANMNAVMPMPLDGERADAQHTGANLMTSLSKEQVKRLETLAANHDVTTFMVLLSAFQAVLSHYCGNDDIALGTVVANRPHSDLENVVGFFTNTLVVRDRVDRQQSFLHALMHTKTTLLDAYKNQDVPFEQVVEHVCPKRPEYASPLVQVMFVLQNAQQVQFNDESVEGLEISPVPWDYGQSKFDLTVSLQSDASGMQIHFEYKSDLFSQTRMQRWLTAYGALLENLLESPQIPLEQLLSMHSDSEDFQQHETIDWEQVSVMTDEQLQDYIDTLPEDAMQQLLERLEE</sequence>
<keyword evidence="6" id="KW-1185">Reference proteome</keyword>
<evidence type="ECO:0000259" key="3">
    <source>
        <dbReference type="PROSITE" id="PS50075"/>
    </source>
</evidence>
<dbReference type="InterPro" id="IPR009081">
    <property type="entry name" value="PP-bd_ACP"/>
</dbReference>
<feature type="domain" description="Carrier" evidence="3">
    <location>
        <begin position="974"/>
        <end position="1049"/>
    </location>
</feature>
<dbReference type="InterPro" id="IPR045851">
    <property type="entry name" value="AMP-bd_C_sf"/>
</dbReference>
<dbReference type="PROSITE" id="PS50075">
    <property type="entry name" value="CARRIER"/>
    <property type="match status" value="1"/>
</dbReference>
<evidence type="ECO:0000313" key="4">
    <source>
        <dbReference type="EMBL" id="CAH9050273.1"/>
    </source>
</evidence>
<evidence type="ECO:0000256" key="1">
    <source>
        <dbReference type="ARBA" id="ARBA00001957"/>
    </source>
</evidence>
<dbReference type="InterPro" id="IPR010071">
    <property type="entry name" value="AA_adenyl_dom"/>
</dbReference>
<dbReference type="Gene3D" id="3.40.50.12780">
    <property type="entry name" value="N-terminal domain of ligase-like"/>
    <property type="match status" value="1"/>
</dbReference>
<protein>
    <submittedName>
        <fullName evidence="5">Linear gramicidin synthase subunit D</fullName>
    </submittedName>
</protein>
<accession>A0A9W4QTD4</accession>
<dbReference type="GO" id="GO:0003824">
    <property type="term" value="F:catalytic activity"/>
    <property type="evidence" value="ECO:0007669"/>
    <property type="project" value="InterPro"/>
</dbReference>
<dbReference type="Gene3D" id="3.30.559.30">
    <property type="entry name" value="Nonribosomal peptide synthetase, condensation domain"/>
    <property type="match status" value="2"/>
</dbReference>
<dbReference type="GO" id="GO:0031177">
    <property type="term" value="F:phosphopantetheine binding"/>
    <property type="evidence" value="ECO:0007669"/>
    <property type="project" value="TreeGrafter"/>
</dbReference>
<dbReference type="Gene3D" id="1.10.1200.10">
    <property type="entry name" value="ACP-like"/>
    <property type="match status" value="1"/>
</dbReference>
<dbReference type="PANTHER" id="PTHR45527">
    <property type="entry name" value="NONRIBOSOMAL PEPTIDE SYNTHETASE"/>
    <property type="match status" value="1"/>
</dbReference>
<dbReference type="EMBL" id="CAMAPC010000003">
    <property type="protein sequence ID" value="CAH9052394.1"/>
    <property type="molecule type" value="Genomic_DNA"/>
</dbReference>
<evidence type="ECO:0000256" key="2">
    <source>
        <dbReference type="ARBA" id="ARBA00022450"/>
    </source>
</evidence>
<comment type="caution">
    <text evidence="5">The sequence shown here is derived from an EMBL/GenBank/DDBJ whole genome shotgun (WGS) entry which is preliminary data.</text>
</comment>
<dbReference type="PANTHER" id="PTHR45527:SF1">
    <property type="entry name" value="FATTY ACID SYNTHASE"/>
    <property type="match status" value="1"/>
</dbReference>
<dbReference type="Proteomes" id="UP001152485">
    <property type="component" value="Unassembled WGS sequence"/>
</dbReference>
<dbReference type="Pfam" id="PF00550">
    <property type="entry name" value="PP-binding"/>
    <property type="match status" value="1"/>
</dbReference>
<dbReference type="InterPro" id="IPR001242">
    <property type="entry name" value="Condensation_dom"/>
</dbReference>